<sequence length="242" mass="27163">MNAQTYRWPPVLLAALIPCVLLQRTDGSLSEAHIYQPILNPNESVPSQGSYAVKNYNGSLCVTVVTGVEYIITENKINWYFNLDPSGVKVNGYCGKDVADISLTLPGDAASLQFNFKKKFNKFYVSQLNAHLSPQPLCKGCINKTYSGQITSEMLFLTPVCETFKSRSGFLLSVSPAMKIKLVPLQMKAFILSDREYGLECLKESKKIIAMVMGAVVMTLIFIVMLSFLFIRDRRRQGYERM</sequence>
<evidence type="ECO:0000313" key="14">
    <source>
        <dbReference type="Proteomes" id="UP000261560"/>
    </source>
</evidence>
<evidence type="ECO:0000256" key="7">
    <source>
        <dbReference type="ARBA" id="ARBA00023180"/>
    </source>
</evidence>
<feature type="signal peptide" evidence="10">
    <location>
        <begin position="1"/>
        <end position="27"/>
    </location>
</feature>
<evidence type="ECO:0000256" key="4">
    <source>
        <dbReference type="ARBA" id="ARBA00022753"/>
    </source>
</evidence>
<proteinExistence type="inferred from homology"/>
<dbReference type="InterPro" id="IPR048528">
    <property type="entry name" value="Lamp2-like_luminal"/>
</dbReference>
<keyword evidence="4" id="KW-0967">Endosome</keyword>
<dbReference type="InterPro" id="IPR002000">
    <property type="entry name" value="Lysosome-assoc_membr_glycop"/>
</dbReference>
<keyword evidence="8" id="KW-0458">Lysosome</keyword>
<name>A0A3B3DE57_ORYME</name>
<evidence type="ECO:0000256" key="5">
    <source>
        <dbReference type="ARBA" id="ARBA00022989"/>
    </source>
</evidence>
<dbReference type="PANTHER" id="PTHR11506:SF30">
    <property type="entry name" value="LYSOSOME-ASSOCIATED MEMBRANE GLYCOPROTEIN 3"/>
    <property type="match status" value="1"/>
</dbReference>
<keyword evidence="14" id="KW-1185">Reference proteome</keyword>
<reference evidence="13" key="1">
    <citation type="submission" date="2025-05" db="UniProtKB">
        <authorList>
            <consortium name="Ensembl"/>
        </authorList>
    </citation>
    <scope>IDENTIFICATION</scope>
</reference>
<dbReference type="GO" id="GO:0005886">
    <property type="term" value="C:plasma membrane"/>
    <property type="evidence" value="ECO:0007669"/>
    <property type="project" value="TreeGrafter"/>
</dbReference>
<keyword evidence="6 8" id="KW-0472">Membrane</keyword>
<dbReference type="Proteomes" id="UP000646548">
    <property type="component" value="Unassembled WGS sequence"/>
</dbReference>
<dbReference type="Pfam" id="PF01299">
    <property type="entry name" value="Lamp2-like_luminal"/>
    <property type="match status" value="1"/>
</dbReference>
<comment type="similarity">
    <text evidence="8">Belongs to the LAMP family.</text>
</comment>
<keyword evidence="2 8" id="KW-0812">Transmembrane</keyword>
<feature type="transmembrane region" description="Helical" evidence="9">
    <location>
        <begin position="208"/>
        <end position="231"/>
    </location>
</feature>
<dbReference type="OMA" id="GPEVECW"/>
<dbReference type="GeneTree" id="ENSGT01000000216191"/>
<dbReference type="Ensembl" id="ENSOMET00000016912.1">
    <property type="protein sequence ID" value="ENSOMEP00000028387.1"/>
    <property type="gene ID" value="ENSOMEG00000011439.1"/>
</dbReference>
<evidence type="ECO:0000259" key="11">
    <source>
        <dbReference type="Pfam" id="PF01299"/>
    </source>
</evidence>
<evidence type="ECO:0000256" key="8">
    <source>
        <dbReference type="PROSITE-ProRule" id="PRU00740"/>
    </source>
</evidence>
<reference evidence="12" key="2">
    <citation type="journal article" name="BMC Genomics">
        <title>Long-read sequencing and de novo genome assembly of marine medaka (Oryzias melastigma).</title>
        <authorList>
            <person name="Liang P."/>
            <person name="Saqib H.S.A."/>
            <person name="Ni X."/>
            <person name="Shen Y."/>
        </authorList>
    </citation>
    <scope>NUCLEOTIDE SEQUENCE</scope>
    <source>
        <strain evidence="12">Bigg-433</strain>
    </source>
</reference>
<comment type="caution">
    <text evidence="8">Lacks conserved residue(s) required for the propagation of feature annotation.</text>
</comment>
<dbReference type="STRING" id="30732.ENSOMEP00000028387"/>
<dbReference type="OrthoDB" id="9428839at2759"/>
<keyword evidence="7" id="KW-0325">Glycoprotein</keyword>
<evidence type="ECO:0000256" key="10">
    <source>
        <dbReference type="SAM" id="SignalP"/>
    </source>
</evidence>
<dbReference type="PaxDb" id="30732-ENSOMEP00000028387"/>
<evidence type="ECO:0000313" key="12">
    <source>
        <dbReference type="EMBL" id="KAF6715505.1"/>
    </source>
</evidence>
<dbReference type="GO" id="GO:0072594">
    <property type="term" value="P:establishment of protein localization to organelle"/>
    <property type="evidence" value="ECO:0007669"/>
    <property type="project" value="TreeGrafter"/>
</dbReference>
<dbReference type="Proteomes" id="UP000261560">
    <property type="component" value="Unplaced"/>
</dbReference>
<evidence type="ECO:0000256" key="6">
    <source>
        <dbReference type="ARBA" id="ARBA00023136"/>
    </source>
</evidence>
<comment type="subcellular location">
    <subcellularLocation>
        <location evidence="1">Endosome membrane</location>
        <topology evidence="1">Single-pass type I membrane protein</topology>
    </subcellularLocation>
    <subcellularLocation>
        <location evidence="8">Lysosome membrane</location>
        <topology evidence="8">Single-pass type I membrane protein</topology>
    </subcellularLocation>
</comment>
<dbReference type="AlphaFoldDB" id="A0A3B3DE57"/>
<organism evidence="13 14">
    <name type="scientific">Oryzias melastigma</name>
    <name type="common">Marine medaka</name>
    <dbReference type="NCBI Taxonomy" id="30732"/>
    <lineage>
        <taxon>Eukaryota</taxon>
        <taxon>Metazoa</taxon>
        <taxon>Chordata</taxon>
        <taxon>Craniata</taxon>
        <taxon>Vertebrata</taxon>
        <taxon>Euteleostomi</taxon>
        <taxon>Actinopterygii</taxon>
        <taxon>Neopterygii</taxon>
        <taxon>Teleostei</taxon>
        <taxon>Neoteleostei</taxon>
        <taxon>Acanthomorphata</taxon>
        <taxon>Ovalentaria</taxon>
        <taxon>Atherinomorphae</taxon>
        <taxon>Beloniformes</taxon>
        <taxon>Adrianichthyidae</taxon>
        <taxon>Oryziinae</taxon>
        <taxon>Oryzias</taxon>
    </lineage>
</organism>
<evidence type="ECO:0000256" key="3">
    <source>
        <dbReference type="ARBA" id="ARBA00022729"/>
    </source>
</evidence>
<keyword evidence="5 9" id="KW-1133">Transmembrane helix</keyword>
<feature type="chain" id="PRO_5044588995" evidence="10">
    <location>
        <begin position="28"/>
        <end position="242"/>
    </location>
</feature>
<evidence type="ECO:0000256" key="9">
    <source>
        <dbReference type="SAM" id="Phobius"/>
    </source>
</evidence>
<feature type="domain" description="Lysosome-associated membrane glycoprotein 2-like luminal" evidence="11">
    <location>
        <begin position="46"/>
        <end position="191"/>
    </location>
</feature>
<gene>
    <name evidence="12" type="ORF">FQA47_021101</name>
</gene>
<accession>A0A3B3DE57</accession>
<keyword evidence="3 10" id="KW-0732">Signal</keyword>
<dbReference type="PANTHER" id="PTHR11506">
    <property type="entry name" value="LYSOSOME-ASSOCIATED MEMBRANE GLYCOPROTEIN"/>
    <property type="match status" value="1"/>
</dbReference>
<evidence type="ECO:0000256" key="1">
    <source>
        <dbReference type="ARBA" id="ARBA00004530"/>
    </source>
</evidence>
<dbReference type="EMBL" id="WKFB01001072">
    <property type="protein sequence ID" value="KAF6715505.1"/>
    <property type="molecule type" value="Genomic_DNA"/>
</dbReference>
<dbReference type="Gene3D" id="2.40.160.110">
    <property type="match status" value="1"/>
</dbReference>
<dbReference type="GO" id="GO:0005765">
    <property type="term" value="C:lysosomal membrane"/>
    <property type="evidence" value="ECO:0007669"/>
    <property type="project" value="UniProtKB-SubCell"/>
</dbReference>
<evidence type="ECO:0000256" key="2">
    <source>
        <dbReference type="ARBA" id="ARBA00022692"/>
    </source>
</evidence>
<dbReference type="GO" id="GO:0031902">
    <property type="term" value="C:late endosome membrane"/>
    <property type="evidence" value="ECO:0007669"/>
    <property type="project" value="TreeGrafter"/>
</dbReference>
<protein>
    <submittedName>
        <fullName evidence="12">Lysosome-associated membrane glycoprotein 3</fullName>
    </submittedName>
    <submittedName>
        <fullName evidence="13">Uncharacterized LOC112150457</fullName>
    </submittedName>
</protein>
<dbReference type="PROSITE" id="PS51407">
    <property type="entry name" value="LAMP_3"/>
    <property type="match status" value="1"/>
</dbReference>
<evidence type="ECO:0000313" key="13">
    <source>
        <dbReference type="Ensembl" id="ENSOMEP00000028387.1"/>
    </source>
</evidence>